<gene>
    <name evidence="1" type="ORF">Cgig2_001095</name>
</gene>
<protein>
    <submittedName>
        <fullName evidence="1">Uncharacterized protein</fullName>
    </submittedName>
</protein>
<dbReference type="PANTHER" id="PTHR35218:SF9">
    <property type="entry name" value="ENDONUCLEASE_EXONUCLEASE_PHOSPHATASE DOMAIN-CONTAINING PROTEIN"/>
    <property type="match status" value="1"/>
</dbReference>
<organism evidence="1 2">
    <name type="scientific">Carnegiea gigantea</name>
    <dbReference type="NCBI Taxonomy" id="171969"/>
    <lineage>
        <taxon>Eukaryota</taxon>
        <taxon>Viridiplantae</taxon>
        <taxon>Streptophyta</taxon>
        <taxon>Embryophyta</taxon>
        <taxon>Tracheophyta</taxon>
        <taxon>Spermatophyta</taxon>
        <taxon>Magnoliopsida</taxon>
        <taxon>eudicotyledons</taxon>
        <taxon>Gunneridae</taxon>
        <taxon>Pentapetalae</taxon>
        <taxon>Caryophyllales</taxon>
        <taxon>Cactineae</taxon>
        <taxon>Cactaceae</taxon>
        <taxon>Cactoideae</taxon>
        <taxon>Echinocereeae</taxon>
        <taxon>Carnegiea</taxon>
    </lineage>
</organism>
<accession>A0A9Q1JV47</accession>
<reference evidence="1" key="1">
    <citation type="submission" date="2022-04" db="EMBL/GenBank/DDBJ databases">
        <title>Carnegiea gigantea Genome sequencing and assembly v2.</title>
        <authorList>
            <person name="Copetti D."/>
            <person name="Sanderson M.J."/>
            <person name="Burquez A."/>
            <person name="Wojciechowski M.F."/>
        </authorList>
    </citation>
    <scope>NUCLEOTIDE SEQUENCE</scope>
    <source>
        <strain evidence="1">SGP5-SGP5p</strain>
        <tissue evidence="1">Aerial part</tissue>
    </source>
</reference>
<evidence type="ECO:0000313" key="1">
    <source>
        <dbReference type="EMBL" id="KAJ8431618.1"/>
    </source>
</evidence>
<dbReference type="PANTHER" id="PTHR35218">
    <property type="entry name" value="RNASE H DOMAIN-CONTAINING PROTEIN"/>
    <property type="match status" value="1"/>
</dbReference>
<evidence type="ECO:0000313" key="2">
    <source>
        <dbReference type="Proteomes" id="UP001153076"/>
    </source>
</evidence>
<keyword evidence="2" id="KW-1185">Reference proteome</keyword>
<proteinExistence type="predicted"/>
<dbReference type="Proteomes" id="UP001153076">
    <property type="component" value="Unassembled WGS sequence"/>
</dbReference>
<sequence>MNNANQGSHRSSILVWNVQGTASGQFLCPLKELIRRYSPNNLVLLETKISGHSAYEVCMRIHNEKFKVDANGFCAIMRCLSFNHWIENKGFIDLSHGRSPKTRKYARLDKGMCNQQWRLQFPKASVHLNAYLKTRSKTSHSTHFFPTWLMLWTNRIKKFLATDLEGNKKFGGDLKGYRKS</sequence>
<name>A0A9Q1JV47_9CARY</name>
<dbReference type="AlphaFoldDB" id="A0A9Q1JV47"/>
<dbReference type="EMBL" id="JAKOGI010000679">
    <property type="protein sequence ID" value="KAJ8431618.1"/>
    <property type="molecule type" value="Genomic_DNA"/>
</dbReference>
<comment type="caution">
    <text evidence="1">The sequence shown here is derived from an EMBL/GenBank/DDBJ whole genome shotgun (WGS) entry which is preliminary data.</text>
</comment>